<dbReference type="AlphaFoldDB" id="A0A552JQ39"/>
<protein>
    <submittedName>
        <fullName evidence="1">Uncharacterized protein</fullName>
    </submittedName>
</protein>
<sequence>MTTAFISKTIIVYRPQTTYFILTCRASDCQDFVNTEALTLSLSKCVEMSCFVSLSLSKCCFILVGVSSRQ</sequence>
<gene>
    <name evidence="1" type="ORF">EWV75_08130</name>
</gene>
<evidence type="ECO:0000313" key="1">
    <source>
        <dbReference type="EMBL" id="TRU97861.1"/>
    </source>
</evidence>
<name>A0A552JQ39_9CHRO</name>
<evidence type="ECO:0000313" key="2">
    <source>
        <dbReference type="Proteomes" id="UP000320523"/>
    </source>
</evidence>
<organism evidence="1 2">
    <name type="scientific">Microcystis wesenbergii Mw_QC_S_20081001_S30D</name>
    <dbReference type="NCBI Taxonomy" id="2486245"/>
    <lineage>
        <taxon>Bacteria</taxon>
        <taxon>Bacillati</taxon>
        <taxon>Cyanobacteriota</taxon>
        <taxon>Cyanophyceae</taxon>
        <taxon>Oscillatoriophycideae</taxon>
        <taxon>Chroococcales</taxon>
        <taxon>Microcystaceae</taxon>
        <taxon>Microcystis</taxon>
    </lineage>
</organism>
<dbReference type="Proteomes" id="UP000320523">
    <property type="component" value="Unassembled WGS sequence"/>
</dbReference>
<comment type="caution">
    <text evidence="1">The sequence shown here is derived from an EMBL/GenBank/DDBJ whole genome shotgun (WGS) entry which is preliminary data.</text>
</comment>
<accession>A0A552JQ39</accession>
<proteinExistence type="predicted"/>
<reference evidence="1 2" key="1">
    <citation type="submission" date="2019-01" db="EMBL/GenBank/DDBJ databases">
        <title>Coherence of Microcystis species and biogeography revealed through population genomics.</title>
        <authorList>
            <person name="Perez-Carrascal O.M."/>
            <person name="Terrat Y."/>
            <person name="Giani A."/>
            <person name="Fortin N."/>
            <person name="Tromas N."/>
            <person name="Shapiro B.J."/>
        </authorList>
    </citation>
    <scope>NUCLEOTIDE SEQUENCE [LARGE SCALE GENOMIC DNA]</scope>
    <source>
        <strain evidence="1">Mw_QC_S_20081001_S30D</strain>
    </source>
</reference>
<dbReference type="EMBL" id="SFAT01000087">
    <property type="protein sequence ID" value="TRU97861.1"/>
    <property type="molecule type" value="Genomic_DNA"/>
</dbReference>